<protein>
    <submittedName>
        <fullName evidence="2">Uncharacterized protein</fullName>
    </submittedName>
</protein>
<keyword evidence="1" id="KW-0812">Transmembrane</keyword>
<keyword evidence="1" id="KW-1133">Transmembrane helix</keyword>
<feature type="non-terminal residue" evidence="2">
    <location>
        <position position="1"/>
    </location>
</feature>
<proteinExistence type="predicted"/>
<evidence type="ECO:0000313" key="2">
    <source>
        <dbReference type="EMBL" id="SBQ57681.1"/>
    </source>
</evidence>
<dbReference type="AlphaFoldDB" id="A0A1A8FFX4"/>
<organism evidence="2">
    <name type="scientific">Nothobranchius korthausae</name>
    <dbReference type="NCBI Taxonomy" id="1143690"/>
    <lineage>
        <taxon>Eukaryota</taxon>
        <taxon>Metazoa</taxon>
        <taxon>Chordata</taxon>
        <taxon>Craniata</taxon>
        <taxon>Vertebrata</taxon>
        <taxon>Euteleostomi</taxon>
        <taxon>Actinopterygii</taxon>
        <taxon>Neopterygii</taxon>
        <taxon>Teleostei</taxon>
        <taxon>Neoteleostei</taxon>
        <taxon>Acanthomorphata</taxon>
        <taxon>Ovalentaria</taxon>
        <taxon>Atherinomorphae</taxon>
        <taxon>Cyprinodontiformes</taxon>
        <taxon>Nothobranchiidae</taxon>
        <taxon>Nothobranchius</taxon>
    </lineage>
</organism>
<keyword evidence="1" id="KW-0472">Membrane</keyword>
<sequence>GRALKKQQPDVFKSCAMFCGFIGSVRVAFLGFINYSSLTATSGG</sequence>
<reference evidence="2" key="1">
    <citation type="submission" date="2016-05" db="EMBL/GenBank/DDBJ databases">
        <authorList>
            <person name="Lavstsen T."/>
            <person name="Jespersen J.S."/>
        </authorList>
    </citation>
    <scope>NUCLEOTIDE SEQUENCE</scope>
    <source>
        <tissue evidence="2">Brain</tissue>
    </source>
</reference>
<gene>
    <name evidence="2" type="primary">Nfu_g_1_005796</name>
</gene>
<name>A0A1A8FFX4_9TELE</name>
<feature type="transmembrane region" description="Helical" evidence="1">
    <location>
        <begin position="12"/>
        <end position="33"/>
    </location>
</feature>
<reference evidence="2" key="2">
    <citation type="submission" date="2016-06" db="EMBL/GenBank/DDBJ databases">
        <title>The genome of a short-lived fish provides insights into sex chromosome evolution and the genetic control of aging.</title>
        <authorList>
            <person name="Reichwald K."/>
            <person name="Felder M."/>
            <person name="Petzold A."/>
            <person name="Koch P."/>
            <person name="Groth M."/>
            <person name="Platzer M."/>
        </authorList>
    </citation>
    <scope>NUCLEOTIDE SEQUENCE</scope>
    <source>
        <tissue evidence="2">Brain</tissue>
    </source>
</reference>
<feature type="non-terminal residue" evidence="2">
    <location>
        <position position="44"/>
    </location>
</feature>
<dbReference type="EMBL" id="HAEB01011154">
    <property type="protein sequence ID" value="SBQ57681.1"/>
    <property type="molecule type" value="Transcribed_RNA"/>
</dbReference>
<evidence type="ECO:0000256" key="1">
    <source>
        <dbReference type="SAM" id="Phobius"/>
    </source>
</evidence>
<accession>A0A1A8FFX4</accession>